<feature type="binding site" evidence="7">
    <location>
        <position position="301"/>
    </location>
    <ligand>
        <name>NADPH</name>
        <dbReference type="ChEBI" id="CHEBI:57783"/>
    </ligand>
</feature>
<evidence type="ECO:0000256" key="4">
    <source>
        <dbReference type="ARBA" id="ARBA00023098"/>
    </source>
</evidence>
<organism evidence="15 16">
    <name type="scientific">Thiospirochaeta perfilievii</name>
    <dbReference type="NCBI Taxonomy" id="252967"/>
    <lineage>
        <taxon>Bacteria</taxon>
        <taxon>Pseudomonadati</taxon>
        <taxon>Spirochaetota</taxon>
        <taxon>Spirochaetia</taxon>
        <taxon>Spirochaetales</taxon>
        <taxon>Spirochaetaceae</taxon>
        <taxon>Thiospirochaeta</taxon>
    </lineage>
</organism>
<dbReference type="InterPro" id="IPR008927">
    <property type="entry name" value="6-PGluconate_DH-like_C_sf"/>
</dbReference>
<feature type="binding site" evidence="7">
    <location>
        <position position="147"/>
    </location>
    <ligand>
        <name>NADPH</name>
        <dbReference type="ChEBI" id="CHEBI:57783"/>
    </ligand>
</feature>
<feature type="binding site" evidence="9">
    <location>
        <begin position="268"/>
        <end position="269"/>
    </location>
    <ligand>
        <name>substrate</name>
    </ligand>
</feature>
<feature type="binding site" evidence="7">
    <location>
        <position position="110"/>
    </location>
    <ligand>
        <name>sn-glycerol 3-phosphate</name>
        <dbReference type="ChEBI" id="CHEBI:57597"/>
    </ligand>
</feature>
<evidence type="ECO:0000313" key="16">
    <source>
        <dbReference type="Proteomes" id="UP000323824"/>
    </source>
</evidence>
<protein>
    <recommendedName>
        <fullName evidence="7">Glycerol-3-phosphate dehydrogenase [NAD(P)+]</fullName>
        <ecNumber evidence="7">1.1.1.94</ecNumber>
    </recommendedName>
    <alternativeName>
        <fullName evidence="7">NAD(P)(+)-dependent glycerol-3-phosphate dehydrogenase</fullName>
    </alternativeName>
    <alternativeName>
        <fullName evidence="7">NAD(P)H-dependent dihydroxyacetone-phosphate reductase</fullName>
    </alternativeName>
</protein>
<comment type="catalytic activity">
    <reaction evidence="7">
        <text>sn-glycerol 3-phosphate + NAD(+) = dihydroxyacetone phosphate + NADH + H(+)</text>
        <dbReference type="Rhea" id="RHEA:11092"/>
        <dbReference type="ChEBI" id="CHEBI:15378"/>
        <dbReference type="ChEBI" id="CHEBI:57540"/>
        <dbReference type="ChEBI" id="CHEBI:57597"/>
        <dbReference type="ChEBI" id="CHEBI:57642"/>
        <dbReference type="ChEBI" id="CHEBI:57945"/>
        <dbReference type="EC" id="1.1.1.94"/>
    </reaction>
</comment>
<feature type="binding site" evidence="7">
    <location>
        <position position="13"/>
    </location>
    <ligand>
        <name>NADPH</name>
        <dbReference type="ChEBI" id="CHEBI:57783"/>
    </ligand>
</feature>
<comment type="function">
    <text evidence="7">Catalyzes the reduction of the glycolytic intermediate dihydroxyacetone phosphate (DHAP) to sn-glycerol 3-phosphate (G3P), the key precursor for phospholipid synthesis.</text>
</comment>
<evidence type="ECO:0000256" key="7">
    <source>
        <dbReference type="HAMAP-Rule" id="MF_00394"/>
    </source>
</evidence>
<dbReference type="Proteomes" id="UP000323824">
    <property type="component" value="Chromosome"/>
</dbReference>
<feature type="binding site" evidence="9">
    <location>
        <position position="110"/>
    </location>
    <ligand>
        <name>substrate</name>
    </ligand>
</feature>
<keyword evidence="7" id="KW-0547">Nucleotide-binding</keyword>
<dbReference type="InterPro" id="IPR013328">
    <property type="entry name" value="6PGD_dom2"/>
</dbReference>
<dbReference type="Pfam" id="PF07479">
    <property type="entry name" value="NAD_Gly3P_dh_C"/>
    <property type="match status" value="1"/>
</dbReference>
<evidence type="ECO:0000256" key="9">
    <source>
        <dbReference type="PIRSR" id="PIRSR000114-2"/>
    </source>
</evidence>
<dbReference type="SUPFAM" id="SSF48179">
    <property type="entry name" value="6-phosphogluconate dehydrogenase C-terminal domain-like"/>
    <property type="match status" value="1"/>
</dbReference>
<feature type="binding site" evidence="7">
    <location>
        <position position="269"/>
    </location>
    <ligand>
        <name>sn-glycerol 3-phosphate</name>
        <dbReference type="ChEBI" id="CHEBI:57597"/>
    </ligand>
</feature>
<feature type="domain" description="Glycerol-3-phosphate dehydrogenase NAD-dependent C-terminal" evidence="14">
    <location>
        <begin position="187"/>
        <end position="342"/>
    </location>
</feature>
<feature type="binding site" evidence="7">
    <location>
        <position position="145"/>
    </location>
    <ligand>
        <name>sn-glycerol 3-phosphate</name>
        <dbReference type="ChEBI" id="CHEBI:57597"/>
    </ligand>
</feature>
<dbReference type="GO" id="GO:0141152">
    <property type="term" value="F:glycerol-3-phosphate dehydrogenase (NAD+) activity"/>
    <property type="evidence" value="ECO:0007669"/>
    <property type="project" value="RHEA"/>
</dbReference>
<dbReference type="GO" id="GO:0141153">
    <property type="term" value="F:glycerol-3-phosphate dehydrogenase (NADP+) activity"/>
    <property type="evidence" value="ECO:0007669"/>
    <property type="project" value="RHEA"/>
</dbReference>
<evidence type="ECO:0000256" key="10">
    <source>
        <dbReference type="PIRSR" id="PIRSR000114-3"/>
    </source>
</evidence>
<comment type="subcellular location">
    <subcellularLocation>
        <location evidence="7">Cytoplasm</location>
    </subcellularLocation>
</comment>
<dbReference type="PANTHER" id="PTHR11728">
    <property type="entry name" value="GLYCEROL-3-PHOSPHATE DEHYDROGENASE"/>
    <property type="match status" value="1"/>
</dbReference>
<dbReference type="NCBIfam" id="NF000940">
    <property type="entry name" value="PRK00094.1-2"/>
    <property type="match status" value="1"/>
</dbReference>
<feature type="binding site" evidence="7">
    <location>
        <position position="198"/>
    </location>
    <ligand>
        <name>sn-glycerol 3-phosphate</name>
        <dbReference type="ChEBI" id="CHEBI:57597"/>
    </ligand>
</feature>
<reference evidence="15 16" key="1">
    <citation type="submission" date="2019-02" db="EMBL/GenBank/DDBJ databases">
        <authorList>
            <person name="Fomenkov A."/>
            <person name="Dubinina G."/>
            <person name="Grabovich M."/>
            <person name="Vincze T."/>
            <person name="Roberts R.J."/>
        </authorList>
    </citation>
    <scope>NUCLEOTIDE SEQUENCE [LARGE SCALE GENOMIC DNA]</scope>
    <source>
        <strain evidence="15 16">P</strain>
    </source>
</reference>
<feature type="active site" description="Proton acceptor" evidence="7 8">
    <location>
        <position position="198"/>
    </location>
</feature>
<feature type="binding site" evidence="7">
    <location>
        <position position="110"/>
    </location>
    <ligand>
        <name>NADPH</name>
        <dbReference type="ChEBI" id="CHEBI:57783"/>
    </ligand>
</feature>
<dbReference type="Gene3D" id="1.10.1040.10">
    <property type="entry name" value="N-(1-d-carboxylethyl)-l-norvaline Dehydrogenase, domain 2"/>
    <property type="match status" value="1"/>
</dbReference>
<dbReference type="GO" id="GO:0005829">
    <property type="term" value="C:cytosol"/>
    <property type="evidence" value="ECO:0007669"/>
    <property type="project" value="TreeGrafter"/>
</dbReference>
<evidence type="ECO:0000259" key="14">
    <source>
        <dbReference type="Pfam" id="PF07479"/>
    </source>
</evidence>
<evidence type="ECO:0000256" key="6">
    <source>
        <dbReference type="ARBA" id="ARBA00023264"/>
    </source>
</evidence>
<keyword evidence="5 7" id="KW-0594">Phospholipid biosynthesis</keyword>
<dbReference type="UniPathway" id="UPA00940"/>
<feature type="binding site" evidence="7">
    <location>
        <position position="143"/>
    </location>
    <ligand>
        <name>sn-glycerol 3-phosphate</name>
        <dbReference type="ChEBI" id="CHEBI:57597"/>
    </ligand>
</feature>
<keyword evidence="7 10" id="KW-0520">NAD</keyword>
<accession>A0A5C1QFY9</accession>
<feature type="domain" description="Glycerol-3-phosphate dehydrogenase NAD-dependent N-terminal" evidence="13">
    <location>
        <begin position="4"/>
        <end position="166"/>
    </location>
</feature>
<gene>
    <name evidence="7" type="primary">gpsA</name>
    <name evidence="15" type="ORF">EW093_15655</name>
</gene>
<keyword evidence="4 7" id="KW-0443">Lipid metabolism</keyword>
<keyword evidence="7" id="KW-0521">NADP</keyword>
<evidence type="ECO:0000256" key="8">
    <source>
        <dbReference type="PIRSR" id="PIRSR000114-1"/>
    </source>
</evidence>
<comment type="similarity">
    <text evidence="1 7 11">Belongs to the NAD-dependent glycerol-3-phosphate dehydrogenase family.</text>
</comment>
<dbReference type="InterPro" id="IPR036291">
    <property type="entry name" value="NAD(P)-bd_dom_sf"/>
</dbReference>
<evidence type="ECO:0000256" key="2">
    <source>
        <dbReference type="ARBA" id="ARBA00022516"/>
    </source>
</evidence>
<dbReference type="PANTHER" id="PTHR11728:SF1">
    <property type="entry name" value="GLYCEROL-3-PHOSPHATE DEHYDROGENASE [NAD(+)] 2, CHLOROPLASTIC"/>
    <property type="match status" value="1"/>
</dbReference>
<comment type="catalytic activity">
    <reaction evidence="7 12">
        <text>sn-glycerol 3-phosphate + NADP(+) = dihydroxyacetone phosphate + NADPH + H(+)</text>
        <dbReference type="Rhea" id="RHEA:11096"/>
        <dbReference type="ChEBI" id="CHEBI:15378"/>
        <dbReference type="ChEBI" id="CHEBI:57597"/>
        <dbReference type="ChEBI" id="CHEBI:57642"/>
        <dbReference type="ChEBI" id="CHEBI:57783"/>
        <dbReference type="ChEBI" id="CHEBI:58349"/>
        <dbReference type="EC" id="1.1.1.94"/>
    </reaction>
</comment>
<evidence type="ECO:0000313" key="15">
    <source>
        <dbReference type="EMBL" id="QEN06060.1"/>
    </source>
</evidence>
<dbReference type="GO" id="GO:0008654">
    <property type="term" value="P:phospholipid biosynthetic process"/>
    <property type="evidence" value="ECO:0007669"/>
    <property type="project" value="UniProtKB-KW"/>
</dbReference>
<reference evidence="15 16" key="2">
    <citation type="submission" date="2019-09" db="EMBL/GenBank/DDBJ databases">
        <title>Complete Genome Sequence and Methylome Analysis of free living Spirochaetas.</title>
        <authorList>
            <person name="Leshcheva N."/>
            <person name="Mikheeva N."/>
        </authorList>
    </citation>
    <scope>NUCLEOTIDE SEQUENCE [LARGE SCALE GENOMIC DNA]</scope>
    <source>
        <strain evidence="15 16">P</strain>
    </source>
</reference>
<feature type="binding site" evidence="10">
    <location>
        <position position="268"/>
    </location>
    <ligand>
        <name>NAD(+)</name>
        <dbReference type="ChEBI" id="CHEBI:57540"/>
    </ligand>
</feature>
<keyword evidence="2 7" id="KW-0444">Lipid biosynthesis</keyword>
<evidence type="ECO:0000259" key="13">
    <source>
        <dbReference type="Pfam" id="PF01210"/>
    </source>
</evidence>
<name>A0A5C1QFY9_9SPIO</name>
<feature type="binding site" evidence="10">
    <location>
        <position position="84"/>
    </location>
    <ligand>
        <name>NAD(+)</name>
        <dbReference type="ChEBI" id="CHEBI:57540"/>
    </ligand>
</feature>
<evidence type="ECO:0000256" key="1">
    <source>
        <dbReference type="ARBA" id="ARBA00011009"/>
    </source>
</evidence>
<dbReference type="PIRSF" id="PIRSF000114">
    <property type="entry name" value="Glycerol-3-P_dh"/>
    <property type="match status" value="1"/>
</dbReference>
<dbReference type="AlphaFoldDB" id="A0A5C1QFY9"/>
<dbReference type="NCBIfam" id="NF000942">
    <property type="entry name" value="PRK00094.1-4"/>
    <property type="match status" value="1"/>
</dbReference>
<dbReference type="GO" id="GO:0046168">
    <property type="term" value="P:glycerol-3-phosphate catabolic process"/>
    <property type="evidence" value="ECO:0007669"/>
    <property type="project" value="InterPro"/>
</dbReference>
<dbReference type="Pfam" id="PF01210">
    <property type="entry name" value="NAD_Gly3P_dh_N"/>
    <property type="match status" value="1"/>
</dbReference>
<dbReference type="KEGG" id="sper:EW093_15655"/>
<evidence type="ECO:0000256" key="11">
    <source>
        <dbReference type="RuleBase" id="RU000437"/>
    </source>
</evidence>
<dbReference type="EC" id="1.1.1.94" evidence="7"/>
<dbReference type="InterPro" id="IPR006109">
    <property type="entry name" value="G3P_DH_NAD-dep_C"/>
</dbReference>
<dbReference type="InterPro" id="IPR011128">
    <property type="entry name" value="G3P_DH_NAD-dep_N"/>
</dbReference>
<dbReference type="GO" id="GO:0006650">
    <property type="term" value="P:glycerophospholipid metabolic process"/>
    <property type="evidence" value="ECO:0007669"/>
    <property type="project" value="UniProtKB-UniRule"/>
</dbReference>
<dbReference type="HAMAP" id="MF_00394">
    <property type="entry name" value="NAD_Glyc3P_dehydrog"/>
    <property type="match status" value="1"/>
</dbReference>
<comment type="caution">
    <text evidence="7">Lacks conserved residue(s) required for the propagation of feature annotation.</text>
</comment>
<feature type="binding site" evidence="10">
    <location>
        <position position="33"/>
    </location>
    <ligand>
        <name>NAD(+)</name>
        <dbReference type="ChEBI" id="CHEBI:57540"/>
    </ligand>
</feature>
<comment type="pathway">
    <text evidence="7">Membrane lipid metabolism; glycerophospholipid metabolism.</text>
</comment>
<evidence type="ECO:0000256" key="12">
    <source>
        <dbReference type="RuleBase" id="RU000439"/>
    </source>
</evidence>
<feature type="binding site" evidence="10">
    <location>
        <position position="147"/>
    </location>
    <ligand>
        <name>NAD(+)</name>
        <dbReference type="ChEBI" id="CHEBI:57540"/>
    </ligand>
</feature>
<feature type="binding site" evidence="7">
    <location>
        <position position="303"/>
    </location>
    <ligand>
        <name>NADPH</name>
        <dbReference type="ChEBI" id="CHEBI:57783"/>
    </ligand>
</feature>
<evidence type="ECO:0000256" key="5">
    <source>
        <dbReference type="ARBA" id="ARBA00023209"/>
    </source>
</evidence>
<dbReference type="EMBL" id="CP035807">
    <property type="protein sequence ID" value="QEN06060.1"/>
    <property type="molecule type" value="Genomic_DNA"/>
</dbReference>
<dbReference type="InterPro" id="IPR006168">
    <property type="entry name" value="G3P_DH_NAD-dep"/>
</dbReference>
<dbReference type="OrthoDB" id="9812273at2"/>
<keyword evidence="16" id="KW-1185">Reference proteome</keyword>
<feature type="binding site" evidence="7">
    <location>
        <position position="257"/>
    </location>
    <ligand>
        <name>sn-glycerol 3-phosphate</name>
        <dbReference type="ChEBI" id="CHEBI:57597"/>
    </ligand>
</feature>
<evidence type="ECO:0000256" key="3">
    <source>
        <dbReference type="ARBA" id="ARBA00023002"/>
    </source>
</evidence>
<dbReference type="GO" id="GO:0046167">
    <property type="term" value="P:glycerol-3-phosphate biosynthetic process"/>
    <property type="evidence" value="ECO:0007669"/>
    <property type="project" value="UniProtKB-UniRule"/>
</dbReference>
<feature type="binding site" evidence="7">
    <location>
        <position position="268"/>
    </location>
    <ligand>
        <name>NADPH</name>
        <dbReference type="ChEBI" id="CHEBI:57783"/>
    </ligand>
</feature>
<dbReference type="GO" id="GO:0005975">
    <property type="term" value="P:carbohydrate metabolic process"/>
    <property type="evidence" value="ECO:0007669"/>
    <property type="project" value="InterPro"/>
</dbReference>
<feature type="binding site" evidence="7">
    <location>
        <position position="268"/>
    </location>
    <ligand>
        <name>sn-glycerol 3-phosphate</name>
        <dbReference type="ChEBI" id="CHEBI:57597"/>
    </ligand>
</feature>
<sequence>MVNKIGIIGAGAFGTALAKIVAEKGIDVTMWSFDKEGCDQINSVHENKKFLPGIKLPENITATTSILEAANDKEIIILASPSLFILDSVKKLLDVPFVKEGKTTIGIVAKGFIPSKDEPKLILETIENYLPGFYRDNLVYISGPSHAEEVATGGFTGLISASKNPKNSIKIRELLSSDSLNVFSSFDVVGVQISAAVKNVIAIAFGVLDAIKERSSAIGDNTESLLLAAGLNEIMSLGKSLGATHAETFTSIAGVGDLDVTCRSIHGRNRRFGRDIILNNILDNFKDYDDLIDNLDKLPYLPEGAVAVGHAYKLAKKHGLKLDIINTVWNILNKNSTPEDEVKKYLKITKF</sequence>
<feature type="binding site" evidence="10">
    <location>
        <begin position="9"/>
        <end position="14"/>
    </location>
    <ligand>
        <name>NAD(+)</name>
        <dbReference type="ChEBI" id="CHEBI:57540"/>
    </ligand>
</feature>
<dbReference type="Gene3D" id="3.40.50.720">
    <property type="entry name" value="NAD(P)-binding Rossmann-like Domain"/>
    <property type="match status" value="1"/>
</dbReference>
<keyword evidence="3 7" id="KW-0560">Oxidoreductase</keyword>
<dbReference type="PRINTS" id="PR00077">
    <property type="entry name" value="GPDHDRGNASE"/>
</dbReference>
<dbReference type="SUPFAM" id="SSF51735">
    <property type="entry name" value="NAD(P)-binding Rossmann-fold domains"/>
    <property type="match status" value="1"/>
</dbReference>
<keyword evidence="7" id="KW-0963">Cytoplasm</keyword>
<proteinExistence type="inferred from homology"/>
<dbReference type="RefSeq" id="WP_149569294.1">
    <property type="nucleotide sequence ID" value="NZ_CP035807.1"/>
</dbReference>
<dbReference type="GO" id="GO:0051287">
    <property type="term" value="F:NAD binding"/>
    <property type="evidence" value="ECO:0007669"/>
    <property type="project" value="InterPro"/>
</dbReference>
<keyword evidence="6 7" id="KW-1208">Phospholipid metabolism</keyword>